<dbReference type="EMBL" id="JACJST010000026">
    <property type="protein sequence ID" value="MBD2570582.1"/>
    <property type="molecule type" value="Genomic_DNA"/>
</dbReference>
<dbReference type="InterPro" id="IPR001296">
    <property type="entry name" value="Glyco_trans_1"/>
</dbReference>
<comment type="caution">
    <text evidence="4">The sequence shown here is derived from an EMBL/GenBank/DDBJ whole genome shotgun (WGS) entry which is preliminary data.</text>
</comment>
<dbReference type="RefSeq" id="WP_190718716.1">
    <property type="nucleotide sequence ID" value="NZ_JACJST010000026.1"/>
</dbReference>
<dbReference type="Gene3D" id="3.40.50.2000">
    <property type="entry name" value="Glycogen Phosphorylase B"/>
    <property type="match status" value="2"/>
</dbReference>
<feature type="domain" description="Glycosyltransferase subfamily 4-like N-terminal" evidence="3">
    <location>
        <begin position="45"/>
        <end position="164"/>
    </location>
</feature>
<sequence length="365" mass="41609">MSYGNSPAETLRVLMMPDYSVHNPYQTLLSKALENQGVEVLFSYGYRRVLPISRAIQTSPNKIDILHLHWTTPYTKGKNIVIRWIYTIKLLVDILLTKLTGVKVVWTNHDRIDHDSKFPLIEQWMKQNLLKLADKIIVHQASSVQDLAQTYNLESSKIEVIPHGHYREFYGRSVSKIEARKALDIPLSGRVYLNLGMLRPYKGIERLLKVFEGNQELLKESILLIAGKALDEAYGQKLKEQAAKIQGVFLYDQFVENSQIHLFFSAADVVVLPFKSILTSGSLILAMSYNKPIIAPRAESLMETLNGADWLLYDPEDEQGLLQALKASTQLDLDKLSDVVQESCDRLGWDYIGTQTQKLYQNLIN</sequence>
<accession>A0ABR8FK40</accession>
<keyword evidence="1" id="KW-0808">Transferase</keyword>
<evidence type="ECO:0000259" key="3">
    <source>
        <dbReference type="Pfam" id="PF13439"/>
    </source>
</evidence>
<evidence type="ECO:0000256" key="1">
    <source>
        <dbReference type="ARBA" id="ARBA00022679"/>
    </source>
</evidence>
<dbReference type="Pfam" id="PF13439">
    <property type="entry name" value="Glyco_transf_4"/>
    <property type="match status" value="1"/>
</dbReference>
<evidence type="ECO:0000259" key="2">
    <source>
        <dbReference type="Pfam" id="PF00534"/>
    </source>
</evidence>
<dbReference type="SUPFAM" id="SSF53756">
    <property type="entry name" value="UDP-Glycosyltransferase/glycogen phosphorylase"/>
    <property type="match status" value="1"/>
</dbReference>
<feature type="domain" description="Glycosyl transferase family 1" evidence="2">
    <location>
        <begin position="177"/>
        <end position="325"/>
    </location>
</feature>
<dbReference type="Proteomes" id="UP000640531">
    <property type="component" value="Unassembled WGS sequence"/>
</dbReference>
<evidence type="ECO:0000313" key="4">
    <source>
        <dbReference type="EMBL" id="MBD2570582.1"/>
    </source>
</evidence>
<reference evidence="4 5" key="1">
    <citation type="journal article" date="2020" name="ISME J.">
        <title>Comparative genomics reveals insights into cyanobacterial evolution and habitat adaptation.</title>
        <authorList>
            <person name="Chen M.Y."/>
            <person name="Teng W.K."/>
            <person name="Zhao L."/>
            <person name="Hu C.X."/>
            <person name="Zhou Y.K."/>
            <person name="Han B.P."/>
            <person name="Song L.R."/>
            <person name="Shu W.S."/>
        </authorList>
    </citation>
    <scope>NUCLEOTIDE SEQUENCE [LARGE SCALE GENOMIC DNA]</scope>
    <source>
        <strain evidence="4 5">FACHB-196</strain>
    </source>
</reference>
<dbReference type="PANTHER" id="PTHR46401:SF2">
    <property type="entry name" value="GLYCOSYLTRANSFERASE WBBK-RELATED"/>
    <property type="match status" value="1"/>
</dbReference>
<dbReference type="Pfam" id="PF00534">
    <property type="entry name" value="Glycos_transf_1"/>
    <property type="match status" value="1"/>
</dbReference>
<gene>
    <name evidence="4" type="ORF">H6G59_22330</name>
</gene>
<organism evidence="4 5">
    <name type="scientific">Anabaena lutea FACHB-196</name>
    <dbReference type="NCBI Taxonomy" id="2692881"/>
    <lineage>
        <taxon>Bacteria</taxon>
        <taxon>Bacillati</taxon>
        <taxon>Cyanobacteriota</taxon>
        <taxon>Cyanophyceae</taxon>
        <taxon>Nostocales</taxon>
        <taxon>Nostocaceae</taxon>
        <taxon>Anabaena</taxon>
    </lineage>
</organism>
<name>A0ABR8FK40_9NOST</name>
<dbReference type="PANTHER" id="PTHR46401">
    <property type="entry name" value="GLYCOSYLTRANSFERASE WBBK-RELATED"/>
    <property type="match status" value="1"/>
</dbReference>
<protein>
    <submittedName>
        <fullName evidence="4">Glycosyltransferase</fullName>
    </submittedName>
</protein>
<dbReference type="InterPro" id="IPR028098">
    <property type="entry name" value="Glyco_trans_4-like_N"/>
</dbReference>
<proteinExistence type="predicted"/>
<evidence type="ECO:0000313" key="5">
    <source>
        <dbReference type="Proteomes" id="UP000640531"/>
    </source>
</evidence>
<keyword evidence="5" id="KW-1185">Reference proteome</keyword>